<evidence type="ECO:0000256" key="1">
    <source>
        <dbReference type="SAM" id="Phobius"/>
    </source>
</evidence>
<dbReference type="NCBIfam" id="TIGR02849">
    <property type="entry name" value="spore_III_AD"/>
    <property type="match status" value="1"/>
</dbReference>
<keyword evidence="3" id="KW-1185">Reference proteome</keyword>
<evidence type="ECO:0000313" key="3">
    <source>
        <dbReference type="Proteomes" id="UP000729290"/>
    </source>
</evidence>
<dbReference type="Proteomes" id="UP000729290">
    <property type="component" value="Unassembled WGS sequence"/>
</dbReference>
<protein>
    <submittedName>
        <fullName evidence="2">Stage III sporulation protein AD</fullName>
    </submittedName>
</protein>
<feature type="transmembrane region" description="Helical" evidence="1">
    <location>
        <begin position="31"/>
        <end position="54"/>
    </location>
</feature>
<keyword evidence="1" id="KW-0472">Membrane</keyword>
<dbReference type="InterPro" id="IPR014211">
    <property type="entry name" value="Spore_III_AD"/>
</dbReference>
<organism evidence="2 3">
    <name type="scientific">Anaerotignum lactatifermentans</name>
    <dbReference type="NCBI Taxonomy" id="160404"/>
    <lineage>
        <taxon>Bacteria</taxon>
        <taxon>Bacillati</taxon>
        <taxon>Bacillota</taxon>
        <taxon>Clostridia</taxon>
        <taxon>Lachnospirales</taxon>
        <taxon>Anaerotignaceae</taxon>
        <taxon>Anaerotignum</taxon>
    </lineage>
</organism>
<accession>A0ABS2G798</accession>
<reference evidence="2 3" key="1">
    <citation type="journal article" date="2021" name="Sci. Rep.">
        <title>The distribution of antibiotic resistance genes in chicken gut microbiota commensals.</title>
        <authorList>
            <person name="Juricova H."/>
            <person name="Matiasovicova J."/>
            <person name="Kubasova T."/>
            <person name="Cejkova D."/>
            <person name="Rychlik I."/>
        </authorList>
    </citation>
    <scope>NUCLEOTIDE SEQUENCE [LARGE SCALE GENOMIC DNA]</scope>
    <source>
        <strain evidence="2 3">An431b</strain>
    </source>
</reference>
<keyword evidence="1" id="KW-0812">Transmembrane</keyword>
<sequence>MDMAQMAAVGLTGTLLAVTLRRENAQMALLVSVTTGVLLFLSLLSPLGELLGILQETAQKAGVSDGYFTIVLKVIGIAYLAQFGAQLCMDAGETAIAAKIELAGKILIMAVSAPVLVELLDVVLHLV</sequence>
<comment type="caution">
    <text evidence="2">The sequence shown here is derived from an EMBL/GenBank/DDBJ whole genome shotgun (WGS) entry which is preliminary data.</text>
</comment>
<gene>
    <name evidence="2" type="primary">spoIIIAD</name>
    <name evidence="2" type="ORF">H9X83_01065</name>
</gene>
<keyword evidence="1" id="KW-1133">Transmembrane helix</keyword>
<dbReference type="Pfam" id="PF06686">
    <property type="entry name" value="SpoIIIAC"/>
    <property type="match status" value="2"/>
</dbReference>
<feature type="transmembrane region" description="Helical" evidence="1">
    <location>
        <begin position="106"/>
        <end position="126"/>
    </location>
</feature>
<dbReference type="InterPro" id="IPR025664">
    <property type="entry name" value="Spore_III_AC/AD"/>
</dbReference>
<name>A0ABS2G798_9FIRM</name>
<evidence type="ECO:0000313" key="2">
    <source>
        <dbReference type="EMBL" id="MBM6876752.1"/>
    </source>
</evidence>
<dbReference type="RefSeq" id="WP_205132339.1">
    <property type="nucleotide sequence ID" value="NZ_JACSNT010000001.1"/>
</dbReference>
<dbReference type="EMBL" id="JACSNV010000001">
    <property type="protein sequence ID" value="MBM6876752.1"/>
    <property type="molecule type" value="Genomic_DNA"/>
</dbReference>
<feature type="transmembrane region" description="Helical" evidence="1">
    <location>
        <begin position="66"/>
        <end position="86"/>
    </location>
</feature>
<proteinExistence type="predicted"/>